<evidence type="ECO:0000256" key="6">
    <source>
        <dbReference type="ARBA" id="ARBA00022679"/>
    </source>
</evidence>
<comment type="catalytic activity">
    <reaction evidence="14">
        <text>1,2-di-(9Z-octadecenoyl)-sn-glycerol + ATP = 1,2-di-(9Z-octadecenoyl)-sn-glycero-3-phosphate + ADP + H(+)</text>
        <dbReference type="Rhea" id="RHEA:40327"/>
        <dbReference type="ChEBI" id="CHEBI:15378"/>
        <dbReference type="ChEBI" id="CHEBI:30616"/>
        <dbReference type="ChEBI" id="CHEBI:52333"/>
        <dbReference type="ChEBI" id="CHEBI:74546"/>
        <dbReference type="ChEBI" id="CHEBI:456216"/>
    </reaction>
    <physiologicalReaction direction="left-to-right" evidence="14">
        <dbReference type="Rhea" id="RHEA:40328"/>
    </physiologicalReaction>
</comment>
<dbReference type="EC" id="2.7.1.94" evidence="23"/>
<keyword evidence="8 31" id="KW-0418">Kinase</keyword>
<comment type="catalytic activity">
    <reaction evidence="28">
        <text>a monoacylglycerol + ATP = a monoacyl-sn-glycero-3-phosphate + ADP + H(+)</text>
        <dbReference type="Rhea" id="RHEA:19293"/>
        <dbReference type="ChEBI" id="CHEBI:15378"/>
        <dbReference type="ChEBI" id="CHEBI:17408"/>
        <dbReference type="ChEBI" id="CHEBI:30616"/>
        <dbReference type="ChEBI" id="CHEBI:77589"/>
        <dbReference type="ChEBI" id="CHEBI:456216"/>
        <dbReference type="EC" id="2.7.1.94"/>
    </reaction>
    <physiologicalReaction direction="left-to-right" evidence="28">
        <dbReference type="Rhea" id="RHEA:19294"/>
    </physiologicalReaction>
</comment>
<dbReference type="EC" id="2.7.1.107" evidence="5"/>
<evidence type="ECO:0000256" key="9">
    <source>
        <dbReference type="ARBA" id="ARBA00022792"/>
    </source>
</evidence>
<dbReference type="PANTHER" id="PTHR12358:SF31">
    <property type="entry name" value="ACYLGLYCEROL KINASE, MITOCHONDRIAL"/>
    <property type="match status" value="1"/>
</dbReference>
<keyword evidence="6" id="KW-0808">Transferase</keyword>
<comment type="similarity">
    <text evidence="21">Belongs to the AGK family.</text>
</comment>
<evidence type="ECO:0000313" key="31">
    <source>
        <dbReference type="EMBL" id="CAI9737572.1"/>
    </source>
</evidence>
<dbReference type="GO" id="GO:0004143">
    <property type="term" value="F:ATP-dependent diacylglycerol kinase activity"/>
    <property type="evidence" value="ECO:0007669"/>
    <property type="project" value="UniProtKB-EC"/>
</dbReference>
<dbReference type="EMBL" id="OX597833">
    <property type="protein sequence ID" value="CAI9737572.1"/>
    <property type="molecule type" value="Genomic_DNA"/>
</dbReference>
<dbReference type="InterPro" id="IPR045579">
    <property type="entry name" value="AGK_C"/>
</dbReference>
<evidence type="ECO:0000256" key="4">
    <source>
        <dbReference type="ARBA" id="ARBA00005175"/>
    </source>
</evidence>
<evidence type="ECO:0000256" key="13">
    <source>
        <dbReference type="ARBA" id="ARBA00023136"/>
    </source>
</evidence>
<comment type="catalytic activity">
    <reaction evidence="29">
        <text>N-(hexanoyl)sphing-4-enine + ATP = N-hexanoylsphing-4-enine 1-phosphate + ADP + H(+)</text>
        <dbReference type="Rhea" id="RHEA:43312"/>
        <dbReference type="ChEBI" id="CHEBI:15378"/>
        <dbReference type="ChEBI" id="CHEBI:30616"/>
        <dbReference type="ChEBI" id="CHEBI:63867"/>
        <dbReference type="ChEBI" id="CHEBI:82959"/>
        <dbReference type="ChEBI" id="CHEBI:456216"/>
    </reaction>
    <physiologicalReaction direction="left-to-right" evidence="29">
        <dbReference type="Rhea" id="RHEA:43313"/>
    </physiologicalReaction>
</comment>
<dbReference type="InterPro" id="IPR017438">
    <property type="entry name" value="ATP-NAD_kinase_N"/>
</dbReference>
<evidence type="ECO:0000256" key="10">
    <source>
        <dbReference type="ARBA" id="ARBA00022840"/>
    </source>
</evidence>
<evidence type="ECO:0000256" key="12">
    <source>
        <dbReference type="ARBA" id="ARBA00023128"/>
    </source>
</evidence>
<evidence type="ECO:0000256" key="3">
    <source>
        <dbReference type="ARBA" id="ARBA00004637"/>
    </source>
</evidence>
<evidence type="ECO:0000259" key="30">
    <source>
        <dbReference type="PROSITE" id="PS50146"/>
    </source>
</evidence>
<dbReference type="Gene3D" id="3.40.50.10330">
    <property type="entry name" value="Probable inorganic polyphosphate/atp-NAD kinase, domain 1"/>
    <property type="match status" value="1"/>
</dbReference>
<organism evidence="31 32">
    <name type="scientific">Octopus vulgaris</name>
    <name type="common">Common octopus</name>
    <dbReference type="NCBI Taxonomy" id="6645"/>
    <lineage>
        <taxon>Eukaryota</taxon>
        <taxon>Metazoa</taxon>
        <taxon>Spiralia</taxon>
        <taxon>Lophotrochozoa</taxon>
        <taxon>Mollusca</taxon>
        <taxon>Cephalopoda</taxon>
        <taxon>Coleoidea</taxon>
        <taxon>Octopodiformes</taxon>
        <taxon>Octopoda</taxon>
        <taxon>Incirrata</taxon>
        <taxon>Octopodidae</taxon>
        <taxon>Octopus</taxon>
    </lineage>
</organism>
<keyword evidence="10" id="KW-0067">ATP-binding</keyword>
<evidence type="ECO:0000256" key="23">
    <source>
        <dbReference type="ARBA" id="ARBA00026098"/>
    </source>
</evidence>
<comment type="catalytic activity">
    <reaction evidence="20">
        <text>1-hexadecanoyl-sn-glycerol + ATP = 1-hexadecanoyl-sn-glycero-3-phosphate + ADP + H(+)</text>
        <dbReference type="Rhea" id="RHEA:43308"/>
        <dbReference type="ChEBI" id="CHEBI:15378"/>
        <dbReference type="ChEBI" id="CHEBI:30616"/>
        <dbReference type="ChEBI" id="CHEBI:57518"/>
        <dbReference type="ChEBI" id="CHEBI:75542"/>
        <dbReference type="ChEBI" id="CHEBI:456216"/>
    </reaction>
    <physiologicalReaction direction="left-to-right" evidence="20">
        <dbReference type="Rhea" id="RHEA:43309"/>
    </physiologicalReaction>
</comment>
<dbReference type="InterPro" id="IPR016064">
    <property type="entry name" value="NAD/diacylglycerol_kinase_sf"/>
</dbReference>
<dbReference type="Pfam" id="PF00781">
    <property type="entry name" value="DAGK_cat"/>
    <property type="match status" value="1"/>
</dbReference>
<evidence type="ECO:0000256" key="8">
    <source>
        <dbReference type="ARBA" id="ARBA00022777"/>
    </source>
</evidence>
<evidence type="ECO:0000256" key="2">
    <source>
        <dbReference type="ARBA" id="ARBA00004569"/>
    </source>
</evidence>
<comment type="catalytic activity">
    <reaction evidence="19">
        <text>2-(5Z,8Z,11Z,14Z-eicosatetraenoyl)-glycerol + ATP = 2-(5Z,8Z,11Z,14Z-eicosatetraenoyl)-sn-glycero-3-phosphate + ADP + H(+)</text>
        <dbReference type="Rhea" id="RHEA:43316"/>
        <dbReference type="ChEBI" id="CHEBI:15378"/>
        <dbReference type="ChEBI" id="CHEBI:30616"/>
        <dbReference type="ChEBI" id="CHEBI:52392"/>
        <dbReference type="ChEBI" id="CHEBI:78209"/>
        <dbReference type="ChEBI" id="CHEBI:456216"/>
    </reaction>
    <physiologicalReaction direction="left-to-right" evidence="19">
        <dbReference type="Rhea" id="RHEA:43317"/>
    </physiologicalReaction>
</comment>
<evidence type="ECO:0000256" key="21">
    <source>
        <dbReference type="ARBA" id="ARBA00025749"/>
    </source>
</evidence>
<comment type="pathway">
    <text evidence="4">Lipid metabolism; glycerolipid metabolism.</text>
</comment>
<evidence type="ECO:0000256" key="18">
    <source>
        <dbReference type="ARBA" id="ARBA00024512"/>
    </source>
</evidence>
<dbReference type="GO" id="GO:0047620">
    <property type="term" value="F:acylglycerol kinase activity"/>
    <property type="evidence" value="ECO:0007669"/>
    <property type="project" value="UniProtKB-EC"/>
</dbReference>
<evidence type="ECO:0000256" key="16">
    <source>
        <dbReference type="ARBA" id="ARBA00024483"/>
    </source>
</evidence>
<dbReference type="InterPro" id="IPR050187">
    <property type="entry name" value="Lipid_Phosphate_FormReg"/>
</dbReference>
<dbReference type="Gene3D" id="2.60.200.40">
    <property type="match status" value="1"/>
</dbReference>
<keyword evidence="32" id="KW-1185">Reference proteome</keyword>
<protein>
    <recommendedName>
        <fullName evidence="24">Acylglycerol kinase, mitochondrial</fullName>
        <ecNumber evidence="5">2.7.1.107</ecNumber>
        <ecNumber evidence="22">2.7.1.138</ecNumber>
        <ecNumber evidence="23">2.7.1.94</ecNumber>
    </recommendedName>
    <alternativeName>
        <fullName evidence="25">Multiple substrate lipid kinase</fullName>
    </alternativeName>
</protein>
<comment type="cofactor">
    <cofactor evidence="1">
        <name>Mg(2+)</name>
        <dbReference type="ChEBI" id="CHEBI:18420"/>
    </cofactor>
</comment>
<comment type="catalytic activity">
    <reaction evidence="27">
        <text>an N-acylsphing-4-enine + ATP = an N-acylsphing-4-enine 1-phosphate + ADP + H(+)</text>
        <dbReference type="Rhea" id="RHEA:17929"/>
        <dbReference type="ChEBI" id="CHEBI:15378"/>
        <dbReference type="ChEBI" id="CHEBI:30616"/>
        <dbReference type="ChEBI" id="CHEBI:52639"/>
        <dbReference type="ChEBI" id="CHEBI:57674"/>
        <dbReference type="ChEBI" id="CHEBI:456216"/>
        <dbReference type="EC" id="2.7.1.138"/>
    </reaction>
    <physiologicalReaction direction="left-to-right" evidence="27">
        <dbReference type="Rhea" id="RHEA:17930"/>
    </physiologicalReaction>
</comment>
<keyword evidence="13" id="KW-0472">Membrane</keyword>
<sequence>MWKCEEEKRCKDVVWLVPVGKGVKMFEKNAAPLLHLAGIVVNIVKTEYEGQVKQLLTVLEKEHTDAIVVAGGDGTLLETVTGMMRKRNNQKFCQAVPVGVIPLGQQNRFATLLFGEDPNQVKFIMNASMAIIKSVIKPVDVLEIKAEDGKNTYAMSGLQLGVYNDAETRKTKYWYFGPLKSYWTYLRTAMKKWPPAVTLNVEYVPSSADLTIKKVVASSEKKQVKKWSLFNFLYKSKMPDLSYVEEYEIEDKDWIQEQMSTIELTVTSSTYQTDNLGASILDIGIGPALPEKSSVIKEGWSRAKHRRLKLGSQENNHLKAYKLKLSPEIEEGEELWYNVDGEAFEARPIEISIIKKQLQMFHPPESVISYI</sequence>
<name>A0AA36FHB9_OCTVU</name>
<dbReference type="SUPFAM" id="SSF111331">
    <property type="entry name" value="NAD kinase/diacylglycerol kinase-like"/>
    <property type="match status" value="1"/>
</dbReference>
<reference evidence="31" key="1">
    <citation type="submission" date="2023-08" db="EMBL/GenBank/DDBJ databases">
        <authorList>
            <person name="Alioto T."/>
            <person name="Alioto T."/>
            <person name="Gomez Garrido J."/>
        </authorList>
    </citation>
    <scope>NUCLEOTIDE SEQUENCE</scope>
</reference>
<dbReference type="PROSITE" id="PS50146">
    <property type="entry name" value="DAGK"/>
    <property type="match status" value="1"/>
</dbReference>
<dbReference type="GO" id="GO:0005743">
    <property type="term" value="C:mitochondrial inner membrane"/>
    <property type="evidence" value="ECO:0007669"/>
    <property type="project" value="UniProtKB-SubCell"/>
</dbReference>
<dbReference type="Proteomes" id="UP001162480">
    <property type="component" value="Chromosome 20"/>
</dbReference>
<dbReference type="GO" id="GO:0001729">
    <property type="term" value="F:ceramide kinase activity"/>
    <property type="evidence" value="ECO:0007669"/>
    <property type="project" value="UniProtKB-EC"/>
</dbReference>
<dbReference type="GO" id="GO:0005758">
    <property type="term" value="C:mitochondrial intermembrane space"/>
    <property type="evidence" value="ECO:0007669"/>
    <property type="project" value="UniProtKB-SubCell"/>
</dbReference>
<evidence type="ECO:0000256" key="11">
    <source>
        <dbReference type="ARBA" id="ARBA00023098"/>
    </source>
</evidence>
<evidence type="ECO:0000256" key="26">
    <source>
        <dbReference type="ARBA" id="ARBA00044480"/>
    </source>
</evidence>
<keyword evidence="12" id="KW-0496">Mitochondrion</keyword>
<evidence type="ECO:0000256" key="29">
    <source>
        <dbReference type="ARBA" id="ARBA00048876"/>
    </source>
</evidence>
<dbReference type="PANTHER" id="PTHR12358">
    <property type="entry name" value="SPHINGOSINE KINASE"/>
    <property type="match status" value="1"/>
</dbReference>
<keyword evidence="7" id="KW-0547">Nucleotide-binding</keyword>
<evidence type="ECO:0000256" key="28">
    <source>
        <dbReference type="ARBA" id="ARBA00048663"/>
    </source>
</evidence>
<comment type="catalytic activity">
    <reaction evidence="17">
        <text>1-(9Z-octadecenoyl)-sn-glycerol + ATP = 1-(9Z-octadecenoyl)-sn-glycero-3-phosphate + ADP + H(+)</text>
        <dbReference type="Rhea" id="RHEA:41079"/>
        <dbReference type="ChEBI" id="CHEBI:15378"/>
        <dbReference type="ChEBI" id="CHEBI:30616"/>
        <dbReference type="ChEBI" id="CHEBI:74544"/>
        <dbReference type="ChEBI" id="CHEBI:75757"/>
        <dbReference type="ChEBI" id="CHEBI:456216"/>
    </reaction>
    <physiologicalReaction direction="left-to-right" evidence="17">
        <dbReference type="Rhea" id="RHEA:41080"/>
    </physiologicalReaction>
</comment>
<evidence type="ECO:0000256" key="17">
    <source>
        <dbReference type="ARBA" id="ARBA00024505"/>
    </source>
</evidence>
<dbReference type="InterPro" id="IPR001206">
    <property type="entry name" value="Diacylglycerol_kinase_cat_dom"/>
</dbReference>
<keyword evidence="11" id="KW-0443">Lipid metabolism</keyword>
<evidence type="ECO:0000256" key="25">
    <source>
        <dbReference type="ARBA" id="ARBA00030553"/>
    </source>
</evidence>
<dbReference type="AlphaFoldDB" id="A0AA36FHB9"/>
<comment type="catalytic activity">
    <reaction evidence="15">
        <text>a 1,2-diacyl-sn-glycerol + ATP = a 1,2-diacyl-sn-glycero-3-phosphate + ADP + H(+)</text>
        <dbReference type="Rhea" id="RHEA:10272"/>
        <dbReference type="ChEBI" id="CHEBI:15378"/>
        <dbReference type="ChEBI" id="CHEBI:17815"/>
        <dbReference type="ChEBI" id="CHEBI:30616"/>
        <dbReference type="ChEBI" id="CHEBI:58608"/>
        <dbReference type="ChEBI" id="CHEBI:456216"/>
        <dbReference type="EC" id="2.7.1.107"/>
    </reaction>
    <physiologicalReaction direction="left-to-right" evidence="15">
        <dbReference type="Rhea" id="RHEA:10273"/>
    </physiologicalReaction>
</comment>
<comment type="catalytic activity">
    <reaction evidence="16">
        <text>1-(5Z,8Z,11Z,14Z-eicosatetraenoyl)-sn-glycerol + ATP = 1-(5Z,8Z,11Z,14Z-eicosatetraenoyl)-sn-glycero-3-phosphate + ADP + H(+)</text>
        <dbReference type="Rhea" id="RHEA:43328"/>
        <dbReference type="ChEBI" id="CHEBI:15378"/>
        <dbReference type="ChEBI" id="CHEBI:30616"/>
        <dbReference type="ChEBI" id="CHEBI:34071"/>
        <dbReference type="ChEBI" id="CHEBI:74938"/>
        <dbReference type="ChEBI" id="CHEBI:456216"/>
    </reaction>
    <physiologicalReaction direction="left-to-right" evidence="16">
        <dbReference type="Rhea" id="RHEA:43329"/>
    </physiologicalReaction>
</comment>
<dbReference type="GO" id="GO:0046512">
    <property type="term" value="P:sphingosine biosynthetic process"/>
    <property type="evidence" value="ECO:0007669"/>
    <property type="project" value="TreeGrafter"/>
</dbReference>
<dbReference type="EC" id="2.7.1.138" evidence="22"/>
<evidence type="ECO:0000256" key="22">
    <source>
        <dbReference type="ARBA" id="ARBA00026096"/>
    </source>
</evidence>
<evidence type="ECO:0000256" key="1">
    <source>
        <dbReference type="ARBA" id="ARBA00001946"/>
    </source>
</evidence>
<evidence type="ECO:0000256" key="7">
    <source>
        <dbReference type="ARBA" id="ARBA00022741"/>
    </source>
</evidence>
<dbReference type="GO" id="GO:0005524">
    <property type="term" value="F:ATP binding"/>
    <property type="evidence" value="ECO:0007669"/>
    <property type="project" value="UniProtKB-KW"/>
</dbReference>
<evidence type="ECO:0000256" key="14">
    <source>
        <dbReference type="ARBA" id="ARBA00023371"/>
    </source>
</evidence>
<feature type="domain" description="DAGKc" evidence="30">
    <location>
        <begin position="20"/>
        <end position="148"/>
    </location>
</feature>
<evidence type="ECO:0000256" key="19">
    <source>
        <dbReference type="ARBA" id="ARBA00024556"/>
    </source>
</evidence>
<evidence type="ECO:0000256" key="15">
    <source>
        <dbReference type="ARBA" id="ARBA00023411"/>
    </source>
</evidence>
<comment type="subcellular location">
    <subcellularLocation>
        <location evidence="3">Mitochondrion inner membrane</location>
        <topology evidence="3">Peripheral membrane protein</topology>
    </subcellularLocation>
    <subcellularLocation>
        <location evidence="2">Mitochondrion intermembrane space</location>
    </subcellularLocation>
</comment>
<evidence type="ECO:0000313" key="32">
    <source>
        <dbReference type="Proteomes" id="UP001162480"/>
    </source>
</evidence>
<evidence type="ECO:0000256" key="20">
    <source>
        <dbReference type="ARBA" id="ARBA00024636"/>
    </source>
</evidence>
<gene>
    <name evidence="31" type="ORF">OCTVUL_1B012418</name>
</gene>
<proteinExistence type="inferred from homology"/>
<comment type="catalytic activity">
    <reaction evidence="18">
        <text>a 1-acyl-sn-glycerol + ATP = a 1-acyl-sn-glycero-3-phosphate + ADP + H(+)</text>
        <dbReference type="Rhea" id="RHEA:33747"/>
        <dbReference type="ChEBI" id="CHEBI:15378"/>
        <dbReference type="ChEBI" id="CHEBI:30616"/>
        <dbReference type="ChEBI" id="CHEBI:57970"/>
        <dbReference type="ChEBI" id="CHEBI:64683"/>
        <dbReference type="ChEBI" id="CHEBI:456216"/>
    </reaction>
    <physiologicalReaction direction="left-to-right" evidence="18">
        <dbReference type="Rhea" id="RHEA:33748"/>
    </physiologicalReaction>
</comment>
<evidence type="ECO:0000256" key="24">
    <source>
        <dbReference type="ARBA" id="ARBA00026142"/>
    </source>
</evidence>
<comment type="catalytic activity">
    <reaction evidence="26">
        <text>a 2-acylglycerol + ATP = a 2-acyl-sn-glycerol 3-phosphate + ADP + H(+)</text>
        <dbReference type="Rhea" id="RHEA:39847"/>
        <dbReference type="ChEBI" id="CHEBI:15378"/>
        <dbReference type="ChEBI" id="CHEBI:17389"/>
        <dbReference type="ChEBI" id="CHEBI:30616"/>
        <dbReference type="ChEBI" id="CHEBI:64982"/>
        <dbReference type="ChEBI" id="CHEBI:456216"/>
    </reaction>
    <physiologicalReaction direction="left-to-right" evidence="26">
        <dbReference type="Rhea" id="RHEA:39848"/>
    </physiologicalReaction>
</comment>
<evidence type="ECO:0000256" key="27">
    <source>
        <dbReference type="ARBA" id="ARBA00048034"/>
    </source>
</evidence>
<evidence type="ECO:0000256" key="5">
    <source>
        <dbReference type="ARBA" id="ARBA00012133"/>
    </source>
</evidence>
<accession>A0AA36FHB9</accession>
<dbReference type="Pfam" id="PF19712">
    <property type="entry name" value="AGK_C"/>
    <property type="match status" value="1"/>
</dbReference>
<dbReference type="GO" id="GO:0046513">
    <property type="term" value="P:ceramide biosynthetic process"/>
    <property type="evidence" value="ECO:0007669"/>
    <property type="project" value="TreeGrafter"/>
</dbReference>
<keyword evidence="9" id="KW-0999">Mitochondrion inner membrane</keyword>